<evidence type="ECO:0000256" key="1">
    <source>
        <dbReference type="SAM" id="MobiDB-lite"/>
    </source>
</evidence>
<feature type="transmembrane region" description="Helical" evidence="2">
    <location>
        <begin position="222"/>
        <end position="245"/>
    </location>
</feature>
<evidence type="ECO:0000313" key="4">
    <source>
        <dbReference type="Proteomes" id="UP001519460"/>
    </source>
</evidence>
<accession>A0ABD0KHW8</accession>
<keyword evidence="2" id="KW-1133">Transmembrane helix</keyword>
<proteinExistence type="predicted"/>
<feature type="compositionally biased region" description="Low complexity" evidence="1">
    <location>
        <begin position="287"/>
        <end position="297"/>
    </location>
</feature>
<dbReference type="EMBL" id="JACVVK020000177">
    <property type="protein sequence ID" value="KAK7486517.1"/>
    <property type="molecule type" value="Genomic_DNA"/>
</dbReference>
<keyword evidence="4" id="KW-1185">Reference proteome</keyword>
<sequence length="346" mass="37627">MRHRRVFVDGTKIFEFPDSKISDPQQITGSKLPIRGQVIKLTRDDGYVTLCELQVDDGPLWVRFTPSFRSTQAERTRVSQSGFAHEQFLSDLQRISADQHRRSNFTVQVTVTELTVRRAGAQDAVRMEILPRVILSVETAYKVVRESGGVAGVTCRVLHDVPYSVTGTQDVRNVRTTLHLLTAKCAGDGSCDMDTGRCISGCLEGFDGDDCTLKVMSSITGLLVGGLLGAGALLGVSVLLAAFIIRGRQRPRDSASSDDPNGCQTGVYVPSGDIRTRDNADGDTTESEPQPSGSSESVYTPLEIYENPYLIRTYSVLRIGRGHAANGNTQGDHSAAPYENIEIATN</sequence>
<gene>
    <name evidence="3" type="ORF">BaRGS_00022183</name>
</gene>
<evidence type="ECO:0000313" key="3">
    <source>
        <dbReference type="EMBL" id="KAK7486517.1"/>
    </source>
</evidence>
<dbReference type="AlphaFoldDB" id="A0ABD0KHW8"/>
<evidence type="ECO:0000256" key="2">
    <source>
        <dbReference type="SAM" id="Phobius"/>
    </source>
</evidence>
<feature type="region of interest" description="Disordered" evidence="1">
    <location>
        <begin position="325"/>
        <end position="346"/>
    </location>
</feature>
<dbReference type="Proteomes" id="UP001519460">
    <property type="component" value="Unassembled WGS sequence"/>
</dbReference>
<protein>
    <recommendedName>
        <fullName evidence="5">EGF-like domain-containing protein</fullName>
    </recommendedName>
</protein>
<name>A0ABD0KHW8_9CAEN</name>
<feature type="region of interest" description="Disordered" evidence="1">
    <location>
        <begin position="250"/>
        <end position="299"/>
    </location>
</feature>
<evidence type="ECO:0008006" key="5">
    <source>
        <dbReference type="Google" id="ProtNLM"/>
    </source>
</evidence>
<reference evidence="3 4" key="1">
    <citation type="journal article" date="2023" name="Sci. Data">
        <title>Genome assembly of the Korean intertidal mud-creeper Batillaria attramentaria.</title>
        <authorList>
            <person name="Patra A.K."/>
            <person name="Ho P.T."/>
            <person name="Jun S."/>
            <person name="Lee S.J."/>
            <person name="Kim Y."/>
            <person name="Won Y.J."/>
        </authorList>
    </citation>
    <scope>NUCLEOTIDE SEQUENCE [LARGE SCALE GENOMIC DNA]</scope>
    <source>
        <strain evidence="3">Wonlab-2016</strain>
    </source>
</reference>
<keyword evidence="2" id="KW-0812">Transmembrane</keyword>
<keyword evidence="2" id="KW-0472">Membrane</keyword>
<comment type="caution">
    <text evidence="3">The sequence shown here is derived from an EMBL/GenBank/DDBJ whole genome shotgun (WGS) entry which is preliminary data.</text>
</comment>
<organism evidence="3 4">
    <name type="scientific">Batillaria attramentaria</name>
    <dbReference type="NCBI Taxonomy" id="370345"/>
    <lineage>
        <taxon>Eukaryota</taxon>
        <taxon>Metazoa</taxon>
        <taxon>Spiralia</taxon>
        <taxon>Lophotrochozoa</taxon>
        <taxon>Mollusca</taxon>
        <taxon>Gastropoda</taxon>
        <taxon>Caenogastropoda</taxon>
        <taxon>Sorbeoconcha</taxon>
        <taxon>Cerithioidea</taxon>
        <taxon>Batillariidae</taxon>
        <taxon>Batillaria</taxon>
    </lineage>
</organism>